<evidence type="ECO:0000313" key="2">
    <source>
        <dbReference type="Proteomes" id="UP000221165"/>
    </source>
</evidence>
<dbReference type="RefSeq" id="XP_067921682.1">
    <property type="nucleotide sequence ID" value="XM_068066344.1"/>
</dbReference>
<name>A0A2C6KHM5_9APIC</name>
<dbReference type="VEuPathDB" id="ToxoDB:CSUI_006180"/>
<reference evidence="1 2" key="1">
    <citation type="journal article" date="2017" name="Int. J. Parasitol.">
        <title>The genome of the protozoan parasite Cystoisospora suis and a reverse vaccinology approach to identify vaccine candidates.</title>
        <authorList>
            <person name="Palmieri N."/>
            <person name="Shrestha A."/>
            <person name="Ruttkowski B."/>
            <person name="Beck T."/>
            <person name="Vogl C."/>
            <person name="Tomley F."/>
            <person name="Blake D.P."/>
            <person name="Joachim A."/>
        </authorList>
    </citation>
    <scope>NUCLEOTIDE SEQUENCE [LARGE SCALE GENOMIC DNA]</scope>
    <source>
        <strain evidence="1 2">Wien I</strain>
    </source>
</reference>
<accession>A0A2C6KHM5</accession>
<evidence type="ECO:0000313" key="1">
    <source>
        <dbReference type="EMBL" id="PHJ19990.1"/>
    </source>
</evidence>
<dbReference type="InterPro" id="IPR036397">
    <property type="entry name" value="RNaseH_sf"/>
</dbReference>
<comment type="caution">
    <text evidence="1">The sequence shown here is derived from an EMBL/GenBank/DDBJ whole genome shotgun (WGS) entry which is preliminary data.</text>
</comment>
<gene>
    <name evidence="1" type="ORF">CSUI_006180</name>
</gene>
<dbReference type="Gene3D" id="3.30.420.10">
    <property type="entry name" value="Ribonuclease H-like superfamily/Ribonuclease H"/>
    <property type="match status" value="1"/>
</dbReference>
<protein>
    <submittedName>
        <fullName evidence="1">Gag-pol polyprotein</fullName>
    </submittedName>
</protein>
<dbReference type="Proteomes" id="UP000221165">
    <property type="component" value="Unassembled WGS sequence"/>
</dbReference>
<dbReference type="GO" id="GO:0003676">
    <property type="term" value="F:nucleic acid binding"/>
    <property type="evidence" value="ECO:0007669"/>
    <property type="project" value="InterPro"/>
</dbReference>
<dbReference type="AlphaFoldDB" id="A0A2C6KHM5"/>
<proteinExistence type="predicted"/>
<keyword evidence="2" id="KW-1185">Reference proteome</keyword>
<dbReference type="GeneID" id="94429555"/>
<dbReference type="OrthoDB" id="1739513at2759"/>
<organism evidence="1 2">
    <name type="scientific">Cystoisospora suis</name>
    <dbReference type="NCBI Taxonomy" id="483139"/>
    <lineage>
        <taxon>Eukaryota</taxon>
        <taxon>Sar</taxon>
        <taxon>Alveolata</taxon>
        <taxon>Apicomplexa</taxon>
        <taxon>Conoidasida</taxon>
        <taxon>Coccidia</taxon>
        <taxon>Eucoccidiorida</taxon>
        <taxon>Eimeriorina</taxon>
        <taxon>Sarcocystidae</taxon>
        <taxon>Cystoisospora</taxon>
    </lineage>
</organism>
<dbReference type="EMBL" id="MIGC01003086">
    <property type="protein sequence ID" value="PHJ19990.1"/>
    <property type="molecule type" value="Genomic_DNA"/>
</dbReference>
<sequence length="109" mass="12297">MEKGGEWDMYCAAIAFAYRTSPHPATGESPYRVVYGVDPVLPIDRQFLGETNNLPASLLDRLLYLKRIRNGVFEQLHRWVDHEKVDIQSSRLLPGDLALVQLTIGSEAV</sequence>